<evidence type="ECO:0000313" key="2">
    <source>
        <dbReference type="EMBL" id="PJG57500.1"/>
    </source>
</evidence>
<dbReference type="EMBL" id="PGGC01000206">
    <property type="protein sequence ID" value="PJG57500.1"/>
    <property type="molecule type" value="Genomic_DNA"/>
</dbReference>
<protein>
    <recommendedName>
        <fullName evidence="1">Four-carbon acid sugar kinase nucleotide binding domain-containing protein</fullName>
    </recommendedName>
</protein>
<evidence type="ECO:0000259" key="1">
    <source>
        <dbReference type="Pfam" id="PF17042"/>
    </source>
</evidence>
<dbReference type="AlphaFoldDB" id="A0A2H9U0F7"/>
<dbReference type="SUPFAM" id="SSF142764">
    <property type="entry name" value="YgbK-like"/>
    <property type="match status" value="1"/>
</dbReference>
<dbReference type="Gene3D" id="3.40.980.20">
    <property type="entry name" value="Four-carbon acid sugar kinase, nucleotide binding domain"/>
    <property type="match status" value="1"/>
</dbReference>
<evidence type="ECO:0000313" key="3">
    <source>
        <dbReference type="Proteomes" id="UP000235861"/>
    </source>
</evidence>
<reference evidence="2 3" key="1">
    <citation type="submission" date="2017-11" db="EMBL/GenBank/DDBJ databases">
        <title>Draft genome sequence of environmental isolate Aeromonas cavernicola sp. nov. MDC 2508.</title>
        <authorList>
            <person name="Colston S.M."/>
            <person name="Navarro A."/>
            <person name="Martinez-Murcia A.J."/>
            <person name="Graf J."/>
        </authorList>
    </citation>
    <scope>NUCLEOTIDE SEQUENCE [LARGE SCALE GENOMIC DNA]</scope>
    <source>
        <strain evidence="2 3">MDC 2508</strain>
    </source>
</reference>
<name>A0A2H9U0F7_9GAMM</name>
<sequence length="122" mass="13119">HWVLSQPATPAPMLYATTHPSELSAIQARYGQEAASEAVERCFAHVATLLRDAGVDRFIIAGGETSSRITQALGIIAFHIGPQIAPGVPWVRATDAPLSLALKSGNFGNEAFFSRAQEFFHD</sequence>
<dbReference type="Pfam" id="PF17042">
    <property type="entry name" value="NBD_C"/>
    <property type="match status" value="1"/>
</dbReference>
<feature type="non-terminal residue" evidence="2">
    <location>
        <position position="1"/>
    </location>
</feature>
<organism evidence="2 3">
    <name type="scientific">Aeromonas cavernicola</name>
    <dbReference type="NCBI Taxonomy" id="1006623"/>
    <lineage>
        <taxon>Bacteria</taxon>
        <taxon>Pseudomonadati</taxon>
        <taxon>Pseudomonadota</taxon>
        <taxon>Gammaproteobacteria</taxon>
        <taxon>Aeromonadales</taxon>
        <taxon>Aeromonadaceae</taxon>
        <taxon>Aeromonas</taxon>
    </lineage>
</organism>
<comment type="caution">
    <text evidence="2">The sequence shown here is derived from an EMBL/GenBank/DDBJ whole genome shotgun (WGS) entry which is preliminary data.</text>
</comment>
<dbReference type="Proteomes" id="UP000235861">
    <property type="component" value="Unassembled WGS sequence"/>
</dbReference>
<gene>
    <name evidence="2" type="ORF">CUC53_17765</name>
</gene>
<feature type="domain" description="Four-carbon acid sugar kinase nucleotide binding" evidence="1">
    <location>
        <begin position="3"/>
        <end position="113"/>
    </location>
</feature>
<dbReference type="RefSeq" id="WP_272896778.1">
    <property type="nucleotide sequence ID" value="NZ_PGGC01000206.1"/>
</dbReference>
<dbReference type="InterPro" id="IPR042213">
    <property type="entry name" value="NBD_C_sf"/>
</dbReference>
<dbReference type="InterPro" id="IPR031475">
    <property type="entry name" value="NBD_C"/>
</dbReference>
<keyword evidence="3" id="KW-1185">Reference proteome</keyword>
<proteinExistence type="predicted"/>
<accession>A0A2H9U0F7</accession>